<dbReference type="STRING" id="106582.ENSMZEP00005013294"/>
<feature type="region of interest" description="Disordered" evidence="1">
    <location>
        <begin position="202"/>
        <end position="221"/>
    </location>
</feature>
<reference evidence="2" key="3">
    <citation type="submission" date="2025-09" db="UniProtKB">
        <authorList>
            <consortium name="Ensembl"/>
        </authorList>
    </citation>
    <scope>IDENTIFICATION</scope>
</reference>
<dbReference type="AlphaFoldDB" id="A0A3P9BTS1"/>
<feature type="compositionally biased region" description="Basic and acidic residues" evidence="1">
    <location>
        <begin position="31"/>
        <end position="43"/>
    </location>
</feature>
<dbReference type="CTD" id="100700588"/>
<dbReference type="GeneTree" id="ENSGT00390000010231"/>
<name>A0A3P9BTS1_9CICH</name>
<organism evidence="2 3">
    <name type="scientific">Maylandia zebra</name>
    <name type="common">zebra mbuna</name>
    <dbReference type="NCBI Taxonomy" id="106582"/>
    <lineage>
        <taxon>Eukaryota</taxon>
        <taxon>Metazoa</taxon>
        <taxon>Chordata</taxon>
        <taxon>Craniata</taxon>
        <taxon>Vertebrata</taxon>
        <taxon>Euteleostomi</taxon>
        <taxon>Actinopterygii</taxon>
        <taxon>Neopterygii</taxon>
        <taxon>Teleostei</taxon>
        <taxon>Neoteleostei</taxon>
        <taxon>Acanthomorphata</taxon>
        <taxon>Ovalentaria</taxon>
        <taxon>Cichlomorphae</taxon>
        <taxon>Cichliformes</taxon>
        <taxon>Cichlidae</taxon>
        <taxon>African cichlids</taxon>
        <taxon>Pseudocrenilabrinae</taxon>
        <taxon>Haplochromini</taxon>
        <taxon>Maylandia</taxon>
        <taxon>Maylandia zebra complex</taxon>
    </lineage>
</organism>
<protein>
    <submittedName>
        <fullName evidence="2">Linkage group 6 C22orf23 homolog</fullName>
    </submittedName>
</protein>
<dbReference type="InterPro" id="IPR007914">
    <property type="entry name" value="UPF0193"/>
</dbReference>
<feature type="compositionally biased region" description="Polar residues" evidence="1">
    <location>
        <begin position="1"/>
        <end position="15"/>
    </location>
</feature>
<proteinExistence type="predicted"/>
<dbReference type="PANTHER" id="PTHR28348:SF1">
    <property type="entry name" value="UPF0193 PROTEIN EVG1"/>
    <property type="match status" value="1"/>
</dbReference>
<dbReference type="RefSeq" id="XP_004538961.2">
    <property type="nucleotide sequence ID" value="XM_004538904.4"/>
</dbReference>
<dbReference type="PANTHER" id="PTHR28348">
    <property type="entry name" value="UPF0193 PROTEIN EVG1"/>
    <property type="match status" value="1"/>
</dbReference>
<keyword evidence="3" id="KW-1185">Reference proteome</keyword>
<sequence length="221" mass="25353">MCESLQMETSSQASASRGLWNSPRATQFSKETQDMLRLLKQESRVTSLKRKQINNQPKNETALPFTSDPAQSSPGKSVQKHWPVHTQKRTAKACRSGNSYEREKFRPGPTRDLEKEKRKLQNIFAHGTEQPGAGSSQKPPQHQSSEIPKKIDRYQEVLNEIQERQQFLEDMASLGQEKDYINIINTEISQKLRELEIMEKSHVPTFDTNAERTENAANKED</sequence>
<dbReference type="Ensembl" id="ENSMZET00005013746.1">
    <property type="protein sequence ID" value="ENSMZEP00005013294.1"/>
    <property type="gene ID" value="ENSMZEG00005009996.1"/>
</dbReference>
<reference evidence="2" key="2">
    <citation type="submission" date="2025-08" db="UniProtKB">
        <authorList>
            <consortium name="Ensembl"/>
        </authorList>
    </citation>
    <scope>IDENTIFICATION</scope>
</reference>
<dbReference type="Pfam" id="PF05250">
    <property type="entry name" value="UPF0193"/>
    <property type="match status" value="1"/>
</dbReference>
<evidence type="ECO:0000313" key="2">
    <source>
        <dbReference type="Ensembl" id="ENSMZEP00005013294.1"/>
    </source>
</evidence>
<dbReference type="Proteomes" id="UP000265160">
    <property type="component" value="LG6"/>
</dbReference>
<feature type="compositionally biased region" description="Basic residues" evidence="1">
    <location>
        <begin position="78"/>
        <end position="92"/>
    </location>
</feature>
<evidence type="ECO:0000256" key="1">
    <source>
        <dbReference type="SAM" id="MobiDB-lite"/>
    </source>
</evidence>
<feature type="compositionally biased region" description="Basic and acidic residues" evidence="1">
    <location>
        <begin position="209"/>
        <end position="221"/>
    </location>
</feature>
<reference evidence="2 3" key="1">
    <citation type="journal article" date="2014" name="Nature">
        <title>The genomic substrate for adaptive radiation in African cichlid fish.</title>
        <authorList>
            <person name="Brawand D."/>
            <person name="Wagner C.E."/>
            <person name="Li Y.I."/>
            <person name="Malinsky M."/>
            <person name="Keller I."/>
            <person name="Fan S."/>
            <person name="Simakov O."/>
            <person name="Ng A.Y."/>
            <person name="Lim Z.W."/>
            <person name="Bezault E."/>
            <person name="Turner-Maier J."/>
            <person name="Johnson J."/>
            <person name="Alcazar R."/>
            <person name="Noh H.J."/>
            <person name="Russell P."/>
            <person name="Aken B."/>
            <person name="Alfoldi J."/>
            <person name="Amemiya C."/>
            <person name="Azzouzi N."/>
            <person name="Baroiller J.F."/>
            <person name="Barloy-Hubler F."/>
            <person name="Berlin A."/>
            <person name="Bloomquist R."/>
            <person name="Carleton K.L."/>
            <person name="Conte M.A."/>
            <person name="D'Cotta H."/>
            <person name="Eshel O."/>
            <person name="Gaffney L."/>
            <person name="Galibert F."/>
            <person name="Gante H.F."/>
            <person name="Gnerre S."/>
            <person name="Greuter L."/>
            <person name="Guyon R."/>
            <person name="Haddad N.S."/>
            <person name="Haerty W."/>
            <person name="Harris R.M."/>
            <person name="Hofmann H.A."/>
            <person name="Hourlier T."/>
            <person name="Hulata G."/>
            <person name="Jaffe D.B."/>
            <person name="Lara M."/>
            <person name="Lee A.P."/>
            <person name="MacCallum I."/>
            <person name="Mwaiko S."/>
            <person name="Nikaido M."/>
            <person name="Nishihara H."/>
            <person name="Ozouf-Costaz C."/>
            <person name="Penman D.J."/>
            <person name="Przybylski D."/>
            <person name="Rakotomanga M."/>
            <person name="Renn S.C.P."/>
            <person name="Ribeiro F.J."/>
            <person name="Ron M."/>
            <person name="Salzburger W."/>
            <person name="Sanchez-Pulido L."/>
            <person name="Santos M.E."/>
            <person name="Searle S."/>
            <person name="Sharpe T."/>
            <person name="Swofford R."/>
            <person name="Tan F.J."/>
            <person name="Williams L."/>
            <person name="Young S."/>
            <person name="Yin S."/>
            <person name="Okada N."/>
            <person name="Kocher T.D."/>
            <person name="Miska E.A."/>
            <person name="Lander E.S."/>
            <person name="Venkatesh B."/>
            <person name="Fernald R.D."/>
            <person name="Meyer A."/>
            <person name="Ponting C.P."/>
            <person name="Streelman J.T."/>
            <person name="Lindblad-Toh K."/>
            <person name="Seehausen O."/>
            <person name="Di Palma F."/>
        </authorList>
    </citation>
    <scope>NUCLEOTIDE SEQUENCE</scope>
</reference>
<dbReference type="KEGG" id="mze:101482640"/>
<accession>A0A3P9BTS1</accession>
<feature type="region of interest" description="Disordered" evidence="1">
    <location>
        <begin position="1"/>
        <end position="114"/>
    </location>
</feature>
<evidence type="ECO:0000313" key="3">
    <source>
        <dbReference type="Proteomes" id="UP000265160"/>
    </source>
</evidence>
<feature type="compositionally biased region" description="Basic and acidic residues" evidence="1">
    <location>
        <begin position="100"/>
        <end position="114"/>
    </location>
</feature>